<dbReference type="EMBL" id="KK101475">
    <property type="protein sequence ID" value="KIZ00750.1"/>
    <property type="molecule type" value="Genomic_DNA"/>
</dbReference>
<organism evidence="3 4">
    <name type="scientific">Monoraphidium neglectum</name>
    <dbReference type="NCBI Taxonomy" id="145388"/>
    <lineage>
        <taxon>Eukaryota</taxon>
        <taxon>Viridiplantae</taxon>
        <taxon>Chlorophyta</taxon>
        <taxon>core chlorophytes</taxon>
        <taxon>Chlorophyceae</taxon>
        <taxon>CS clade</taxon>
        <taxon>Sphaeropleales</taxon>
        <taxon>Selenastraceae</taxon>
        <taxon>Monoraphidium</taxon>
    </lineage>
</organism>
<dbReference type="RefSeq" id="XP_013899769.1">
    <property type="nucleotide sequence ID" value="XM_014044315.1"/>
</dbReference>
<sequence>MASSRRGLGMSKADLEASRLVFVYLAQSKPKRKVAIPVPDSYTWEQFLDQVKARLRLTGVRDIYLASVRGAAAASTGAKVRSVGELQDIDELCVVEAPTDEIYGGGAGSNGNTVQISVPNGDGAGGAEIEPQGSQGLGPSTSLRQQARTASLPLERHRSGVPNGGGAHGYDREDDKKYARRAHPLKRTLQRILPGLFSTGSLPVTLAEAGSIDGSSGGKAGKRRRGTRRSKLSAQNVLAAMAVLSCFGTMVFFFTR</sequence>
<proteinExistence type="predicted"/>
<keyword evidence="2" id="KW-0812">Transmembrane</keyword>
<evidence type="ECO:0000313" key="3">
    <source>
        <dbReference type="EMBL" id="KIZ00750.1"/>
    </source>
</evidence>
<feature type="region of interest" description="Disordered" evidence="1">
    <location>
        <begin position="211"/>
        <end position="230"/>
    </location>
</feature>
<accession>A0A0D2MC00</accession>
<evidence type="ECO:0000256" key="1">
    <source>
        <dbReference type="SAM" id="MobiDB-lite"/>
    </source>
</evidence>
<reference evidence="3 4" key="1">
    <citation type="journal article" date="2013" name="BMC Genomics">
        <title>Reconstruction of the lipid metabolism for the microalga Monoraphidium neglectum from its genome sequence reveals characteristics suitable for biofuel production.</title>
        <authorList>
            <person name="Bogen C."/>
            <person name="Al-Dilaimi A."/>
            <person name="Albersmeier A."/>
            <person name="Wichmann J."/>
            <person name="Grundmann M."/>
            <person name="Rupp O."/>
            <person name="Lauersen K.J."/>
            <person name="Blifernez-Klassen O."/>
            <person name="Kalinowski J."/>
            <person name="Goesmann A."/>
            <person name="Mussgnug J.H."/>
            <person name="Kruse O."/>
        </authorList>
    </citation>
    <scope>NUCLEOTIDE SEQUENCE [LARGE SCALE GENOMIC DNA]</scope>
    <source>
        <strain evidence="3 4">SAG 48.87</strain>
    </source>
</reference>
<dbReference type="Proteomes" id="UP000054498">
    <property type="component" value="Unassembled WGS sequence"/>
</dbReference>
<feature type="compositionally biased region" description="Basic residues" evidence="1">
    <location>
        <begin position="220"/>
        <end position="230"/>
    </location>
</feature>
<dbReference type="GeneID" id="25740088"/>
<evidence type="ECO:0000256" key="2">
    <source>
        <dbReference type="SAM" id="Phobius"/>
    </source>
</evidence>
<evidence type="ECO:0000313" key="4">
    <source>
        <dbReference type="Proteomes" id="UP000054498"/>
    </source>
</evidence>
<keyword evidence="4" id="KW-1185">Reference proteome</keyword>
<gene>
    <name evidence="3" type="ORF">MNEG_7212</name>
</gene>
<dbReference type="KEGG" id="mng:MNEG_7212"/>
<dbReference type="AlphaFoldDB" id="A0A0D2MC00"/>
<keyword evidence="2" id="KW-1133">Transmembrane helix</keyword>
<feature type="transmembrane region" description="Helical" evidence="2">
    <location>
        <begin position="232"/>
        <end position="254"/>
    </location>
</feature>
<keyword evidence="2" id="KW-0472">Membrane</keyword>
<protein>
    <submittedName>
        <fullName evidence="3">Uncharacterized protein</fullName>
    </submittedName>
</protein>
<name>A0A0D2MC00_9CHLO</name>
<feature type="region of interest" description="Disordered" evidence="1">
    <location>
        <begin position="118"/>
        <end position="176"/>
    </location>
</feature>
<dbReference type="OrthoDB" id="511798at2759"/>
<feature type="compositionally biased region" description="Polar residues" evidence="1">
    <location>
        <begin position="132"/>
        <end position="149"/>
    </location>
</feature>